<feature type="domain" description="BIG2" evidence="9">
    <location>
        <begin position="2146"/>
        <end position="2223"/>
    </location>
</feature>
<dbReference type="SUPFAM" id="SSF52058">
    <property type="entry name" value="L domain-like"/>
    <property type="match status" value="2"/>
</dbReference>
<dbReference type="InterPro" id="IPR022398">
    <property type="entry name" value="Peptidase_S8_His-AS"/>
</dbReference>
<keyword evidence="6 7" id="KW-0720">Serine protease</keyword>
<evidence type="ECO:0000256" key="6">
    <source>
        <dbReference type="ARBA" id="ARBA00022825"/>
    </source>
</evidence>
<dbReference type="SUPFAM" id="SSF52743">
    <property type="entry name" value="Subtilisin-like"/>
    <property type="match status" value="1"/>
</dbReference>
<dbReference type="InterPro" id="IPR050836">
    <property type="entry name" value="SDS22/Internalin_LRR"/>
</dbReference>
<keyword evidence="2" id="KW-0433">Leucine-rich repeat</keyword>
<feature type="signal peptide" evidence="8">
    <location>
        <begin position="1"/>
        <end position="26"/>
    </location>
</feature>
<evidence type="ECO:0000256" key="3">
    <source>
        <dbReference type="ARBA" id="ARBA00022670"/>
    </source>
</evidence>
<evidence type="ECO:0000313" key="10">
    <source>
        <dbReference type="EMBL" id="MFL0246865.1"/>
    </source>
</evidence>
<feature type="active site" description="Charge relay system" evidence="7">
    <location>
        <position position="217"/>
    </location>
</feature>
<dbReference type="Gene3D" id="2.60.40.1080">
    <property type="match status" value="1"/>
</dbReference>
<evidence type="ECO:0000256" key="2">
    <source>
        <dbReference type="ARBA" id="ARBA00022614"/>
    </source>
</evidence>
<comment type="caution">
    <text evidence="10">The sequence shown here is derived from an EMBL/GenBank/DDBJ whole genome shotgun (WGS) entry which is preliminary data.</text>
</comment>
<dbReference type="Gene3D" id="3.40.50.12090">
    <property type="match status" value="2"/>
</dbReference>
<keyword evidence="11" id="KW-1185">Reference proteome</keyword>
<dbReference type="InterPro" id="IPR003591">
    <property type="entry name" value="Leu-rich_rpt_typical-subtyp"/>
</dbReference>
<proteinExistence type="inferred from homology"/>
<dbReference type="InterPro" id="IPR007253">
    <property type="entry name" value="Cell_wall-bd_2"/>
</dbReference>
<dbReference type="RefSeq" id="WP_406769332.1">
    <property type="nucleotide sequence ID" value="NZ_JBJHZZ010000003.1"/>
</dbReference>
<comment type="similarity">
    <text evidence="1 7">Belongs to the peptidase S8 family.</text>
</comment>
<dbReference type="SUPFAM" id="SSF49373">
    <property type="entry name" value="Invasin/intimin cell-adhesion fragments"/>
    <property type="match status" value="1"/>
</dbReference>
<evidence type="ECO:0000259" key="9">
    <source>
        <dbReference type="SMART" id="SM00635"/>
    </source>
</evidence>
<name>A0ABW8T3A3_9CLOT</name>
<protein>
    <submittedName>
        <fullName evidence="10">S8 family serine peptidase</fullName>
    </submittedName>
</protein>
<dbReference type="Pfam" id="PF04122">
    <property type="entry name" value="CW_binding_2"/>
    <property type="match status" value="3"/>
</dbReference>
<feature type="active site" description="Charge relay system" evidence="7">
    <location>
        <position position="182"/>
    </location>
</feature>
<dbReference type="SMART" id="SM00369">
    <property type="entry name" value="LRR_TYP"/>
    <property type="match status" value="10"/>
</dbReference>
<keyword evidence="8" id="KW-0732">Signal</keyword>
<dbReference type="InterPro" id="IPR003343">
    <property type="entry name" value="Big_2"/>
</dbReference>
<dbReference type="PROSITE" id="PS00018">
    <property type="entry name" value="EF_HAND_1"/>
    <property type="match status" value="1"/>
</dbReference>
<dbReference type="PRINTS" id="PR00723">
    <property type="entry name" value="SUBTILISIN"/>
</dbReference>
<evidence type="ECO:0000313" key="11">
    <source>
        <dbReference type="Proteomes" id="UP001623591"/>
    </source>
</evidence>
<dbReference type="InterPro" id="IPR036852">
    <property type="entry name" value="Peptidase_S8/S53_dom_sf"/>
</dbReference>
<dbReference type="InterPro" id="IPR001611">
    <property type="entry name" value="Leu-rich_rpt"/>
</dbReference>
<dbReference type="Proteomes" id="UP001623591">
    <property type="component" value="Unassembled WGS sequence"/>
</dbReference>
<feature type="chain" id="PRO_5045538417" evidence="8">
    <location>
        <begin position="27"/>
        <end position="2532"/>
    </location>
</feature>
<dbReference type="SMART" id="SM00364">
    <property type="entry name" value="LRR_BAC"/>
    <property type="match status" value="6"/>
</dbReference>
<dbReference type="Gene3D" id="3.40.50.200">
    <property type="entry name" value="Peptidase S8/S53 domain"/>
    <property type="match status" value="1"/>
</dbReference>
<dbReference type="PROSITE" id="PS51450">
    <property type="entry name" value="LRR"/>
    <property type="match status" value="13"/>
</dbReference>
<dbReference type="PROSITE" id="PS00136">
    <property type="entry name" value="SUBTILASE_ASP"/>
    <property type="match status" value="1"/>
</dbReference>
<dbReference type="InterPro" id="IPR023827">
    <property type="entry name" value="Peptidase_S8_Asp-AS"/>
</dbReference>
<evidence type="ECO:0000256" key="7">
    <source>
        <dbReference type="PROSITE-ProRule" id="PRU01240"/>
    </source>
</evidence>
<dbReference type="InterPro" id="IPR018247">
    <property type="entry name" value="EF_Hand_1_Ca_BS"/>
</dbReference>
<dbReference type="InterPro" id="IPR000209">
    <property type="entry name" value="Peptidase_S8/S53_dom"/>
</dbReference>
<dbReference type="InterPro" id="IPR015943">
    <property type="entry name" value="WD40/YVTN_repeat-like_dom_sf"/>
</dbReference>
<reference evidence="10 11" key="1">
    <citation type="submission" date="2024-11" db="EMBL/GenBank/DDBJ databases">
        <authorList>
            <person name="Heng Y.C."/>
            <person name="Lim A.C.H."/>
            <person name="Lee J.K.Y."/>
            <person name="Kittelmann S."/>
        </authorList>
    </citation>
    <scope>NUCLEOTIDE SEQUENCE [LARGE SCALE GENOMIC DNA]</scope>
    <source>
        <strain evidence="10 11">WILCCON 0185</strain>
    </source>
</reference>
<keyword evidence="3 7" id="KW-0645">Protease</keyword>
<keyword evidence="5 7" id="KW-0378">Hydrolase</keyword>
<evidence type="ECO:0000256" key="4">
    <source>
        <dbReference type="ARBA" id="ARBA00022737"/>
    </source>
</evidence>
<dbReference type="SMART" id="SM00635">
    <property type="entry name" value="BID_2"/>
    <property type="match status" value="1"/>
</dbReference>
<dbReference type="InterPro" id="IPR032675">
    <property type="entry name" value="LRR_dom_sf"/>
</dbReference>
<sequence length="2532" mass="273710">MKKRLLPIFIILAMLFTLIPPLPASAQAGINPFENMDNLRTQAIELSNKSANNTDKTTMEQQAIQAQSDDEIFSNQNQCYIIRFLSNVSLDKVYDCVSNFKYKLLSDSSQRIFKVEISDLKLFKNTYSSIIQNLEKPVLRKVDSVTPNDEKFSNQWALPDINIPEAWDITKGSSTIKVGVIDSGLYRSHEDLQGPNFLNGYDFYNNMANVTSDAVGHGTMVSSVIAASVNNSKGIAGACWNVSIMPYKVADPSGNIYSDEVISAIMMAADNGCDVINLSLGSYEIDPAEQYAIDYAYSKGCIVVAAAGNQGAPGDPNCGGLSYPASDNHVISVGAVNSANKASYFSQHNNMVDVCAPGENVLVAVANGTNTYAPVNGTSFSSPYVASVAALAKSVDKSITEDYFEKLIKDTCTDLGAASLDTYYGWGLINAQKVVQASLNPIVLGVQNKGVYNTAQTIKFNKGTATLNGVPFSSGTTVSTSGSYTLIVTDSSNNSTTVNFSIDTTPLVLNGITDGSSYNTDKAIVFNYGTATLNGNQINSGYVVSAEGKYTVVLTSPFGSTSTYNFTVDKTAPTVTGVENGKSYTGNVTIQFNEGKALLNGNQIISGYVLNANGSYHLVVTDAAGNSSTLDFTIENNSASTTKINLSTPITQWVFDNASSYLCAITNSKSLLFINSVTLNVDKTLTLSAQPTDIIADSGKLYITLDDLKEIIVVDIATKAIINTITTVVDPYRLVKDGNNIYYVQGDQWCEVHNYNLSSNTDTRLTLGSLYCPDLAINPKDHILYIGESGLSGSKLYYYNTINNSIIGHTTYDNDYGYPYPQRVTLCDGNYIFYAGRAFDLTNPKHIEGDYNGGQTIVFAKNGLVFTNAGIYDEQTHKKLGSFQNQADLIEASDSGSLFVYNASNISLTKYGNNEGSLNQSTIIQQVGGTYAPSIPVSSSGIKTDSNITTLNIGSAITNWVKDNDTNTLCAISKNDKALYFINDKTLNVDKTLFFASGPTDIKLANNKLYISLDDANQILIIDPSTKTVISKIYTKYDPYSIAVDGDKIYYAENDQWCSINQYDLTTNNEICLLSSLCEPDIAIDPVTHILYIGEANLSGSDLTYYNTINNSIIGHTTYNNDYGYPYPQRVTLCDGKYVFYAGRAFDPANPLHIEGDYNGEQTIILAKYGMVFTSSSIYDEETHVKLGNLKNSVDLVEMSNAGDLFTFSYNSNSIVKYTSEDGTVNETKIVDQVKGTKSPQIPSTVTSTQRSPYEKSLSMTSDLNKWVNDDQSKILYAISKKDKAIFFINDTTLNIDKTIPLKSGPTDIICDNDKLYVALDDADQILEIDKISGNILNTFYTSSDPNKIVKDGNYLYYAERDQWCDIYSYNINTKNEKKLNISLVYYPGLALNTDNHILYIGESGGGGNKLYYYDLINDRVIGSIPSTSYVSNNIIYDGNYVFYSGNVYNPNSPSVVNSMGSITIFAKNGFIFTNNSAYDESDFSLVGTFPNSYDLVELSKNNDLFSYDKVNQQILREVGDTTPPVVTGVSDGCGYLGSVTITFDKGTALLDGVSFNNGDTVSEVGEHDLIVTDDDGNTTKVTFTIYSPLPDDDTTVTFKDDNLKSALINAGVDTNQDNIITRGEMRVLTQSLSLSSSNITDVTGMEYAVNLVDFDLSDNNIADASPLSKLTTLQSLNLWKNKLTDVSQLSGLKNLRALYLDENNINNLSVFANLTNLTDLSLGQNNITDISLLPDLQNLSTLYLNDNKISNINRLSHYTNLTTLDLSNNQITDISPLRGLINIGLNDGWLSLSGNNISSVSALSGFVNLKSMNLSKNNITDITPLGNLTNLCDLNLSDNQIVSISDLSNLKALGLNFGELNLAHNKITDISSLEGLSNIMFLDISGNKITNLSKINNLTNLLILNLSDCGLQNLAGIEKLSNLLDLDVSKNNISNIDELKNLTNLLGLDISNNEITDISPIKNLMLMNLDVSNNYLDISANSPTMNILNNFVSEYGSTIIYSPQKDLSQDPAPVISIGDYIKTPTNQNITVTASADKGTLNAQSHTFIQNGSFDFVATDNLGKKTTVTVTITNIDKTPPIITINPYNTAPTSSSVTVTASTNEGTINAASHTFTENGSFSFVATDAAGNVTTKTVTITNIGKADQVTGVSLDTTSANLKRGESTNLAVTVKPTEALNKSVTWSSSNTSVAIVDNAGKVSAIGKGTATITAKTIEGGYTANCIVNVANRDIQVNSLIGSSRYDTAVKLSQSQFSNSDNIIIVNGKAMADGLGATPLAKYINAPLLLTETKSLPGSTVNEIKRLKAKNAIIVGGTGVVSDDVKNEIQALGLTVTRISGSDRYGTSLEVAKYIDKNCYNVSKIVVSNGYGEADALSISSVAGRDNMPIILVEKDNIPTTTYNWLKSKNIENAYIIGGSGVVSNNVLNKLDEITSGDIRNNRLGGQDRFETNALVIDKFYGSGIDKTYIAKGYELVDALAAGPVAAINGSPVVLSGNDLALSQKTVLGKRYGNTIIRTGGGISDNSVNSLVQCIH</sequence>
<feature type="active site" description="Charge relay system" evidence="7">
    <location>
        <position position="379"/>
    </location>
</feature>
<dbReference type="EMBL" id="JBJHZZ010000003">
    <property type="protein sequence ID" value="MFL0246865.1"/>
    <property type="molecule type" value="Genomic_DNA"/>
</dbReference>
<dbReference type="Pfam" id="PF02368">
    <property type="entry name" value="Big_2"/>
    <property type="match status" value="1"/>
</dbReference>
<dbReference type="PANTHER" id="PTHR46652:SF3">
    <property type="entry name" value="LEUCINE-RICH REPEAT-CONTAINING PROTEIN 9"/>
    <property type="match status" value="1"/>
</dbReference>
<organism evidence="10 11">
    <name type="scientific">Candidatus Clostridium stratigraminis</name>
    <dbReference type="NCBI Taxonomy" id="3381661"/>
    <lineage>
        <taxon>Bacteria</taxon>
        <taxon>Bacillati</taxon>
        <taxon>Bacillota</taxon>
        <taxon>Clostridia</taxon>
        <taxon>Eubacteriales</taxon>
        <taxon>Clostridiaceae</taxon>
        <taxon>Clostridium</taxon>
    </lineage>
</organism>
<evidence type="ECO:0000256" key="5">
    <source>
        <dbReference type="ARBA" id="ARBA00022801"/>
    </source>
</evidence>
<accession>A0ABW8T3A3</accession>
<dbReference type="Pfam" id="PF13855">
    <property type="entry name" value="LRR_8"/>
    <property type="match status" value="1"/>
</dbReference>
<dbReference type="SMART" id="SM00365">
    <property type="entry name" value="LRR_SD22"/>
    <property type="match status" value="12"/>
</dbReference>
<dbReference type="Gene3D" id="3.80.10.10">
    <property type="entry name" value="Ribonuclease Inhibitor"/>
    <property type="match status" value="3"/>
</dbReference>
<evidence type="ECO:0000256" key="8">
    <source>
        <dbReference type="SAM" id="SignalP"/>
    </source>
</evidence>
<dbReference type="PROSITE" id="PS51892">
    <property type="entry name" value="SUBTILASE"/>
    <property type="match status" value="1"/>
</dbReference>
<dbReference type="Pfam" id="PF00082">
    <property type="entry name" value="Peptidase_S8"/>
    <property type="match status" value="1"/>
</dbReference>
<keyword evidence="4" id="KW-0677">Repeat</keyword>
<dbReference type="InterPro" id="IPR008964">
    <property type="entry name" value="Invasin/intimin_cell_adhesion"/>
</dbReference>
<gene>
    <name evidence="10" type="ORF">ACJDUG_07770</name>
</gene>
<dbReference type="InterPro" id="IPR015500">
    <property type="entry name" value="Peptidase_S8_subtilisin-rel"/>
</dbReference>
<dbReference type="PROSITE" id="PS00137">
    <property type="entry name" value="SUBTILASE_HIS"/>
    <property type="match status" value="1"/>
</dbReference>
<dbReference type="Gene3D" id="2.130.10.10">
    <property type="entry name" value="YVTN repeat-like/Quinoprotein amine dehydrogenase"/>
    <property type="match status" value="3"/>
</dbReference>
<dbReference type="SUPFAM" id="SSF63825">
    <property type="entry name" value="YWTD domain"/>
    <property type="match status" value="3"/>
</dbReference>
<dbReference type="PANTHER" id="PTHR46652">
    <property type="entry name" value="LEUCINE-RICH REPEAT AND IQ DOMAIN-CONTAINING PROTEIN 1-RELATED"/>
    <property type="match status" value="1"/>
</dbReference>
<evidence type="ECO:0000256" key="1">
    <source>
        <dbReference type="ARBA" id="ARBA00011073"/>
    </source>
</evidence>